<sequence length="90" mass="10669">MISKVDTTNLSKYRDVFSLPNDPLTTTPYHTYKTDTDYKNLSNLFSIQNYLYHFCKCNRSRDNGVQSPRHHFFTFWVKHNISFAAKSKLL</sequence>
<organism evidence="1 2">
    <name type="scientific">Romanomermis culicivorax</name>
    <name type="common">Nematode worm</name>
    <dbReference type="NCBI Taxonomy" id="13658"/>
    <lineage>
        <taxon>Eukaryota</taxon>
        <taxon>Metazoa</taxon>
        <taxon>Ecdysozoa</taxon>
        <taxon>Nematoda</taxon>
        <taxon>Enoplea</taxon>
        <taxon>Dorylaimia</taxon>
        <taxon>Mermithida</taxon>
        <taxon>Mermithoidea</taxon>
        <taxon>Mermithidae</taxon>
        <taxon>Romanomermis</taxon>
    </lineage>
</organism>
<name>A0A915HPN7_ROMCU</name>
<proteinExistence type="predicted"/>
<dbReference type="Proteomes" id="UP000887565">
    <property type="component" value="Unplaced"/>
</dbReference>
<dbReference type="AlphaFoldDB" id="A0A915HPN7"/>
<dbReference type="WBParaSite" id="nRc.2.0.1.t03317-RA">
    <property type="protein sequence ID" value="nRc.2.0.1.t03317-RA"/>
    <property type="gene ID" value="nRc.2.0.1.g03317"/>
</dbReference>
<reference evidence="2" key="1">
    <citation type="submission" date="2022-11" db="UniProtKB">
        <authorList>
            <consortium name="WormBaseParasite"/>
        </authorList>
    </citation>
    <scope>IDENTIFICATION</scope>
</reference>
<accession>A0A915HPN7</accession>
<keyword evidence="1" id="KW-1185">Reference proteome</keyword>
<evidence type="ECO:0000313" key="2">
    <source>
        <dbReference type="WBParaSite" id="nRc.2.0.1.t03317-RA"/>
    </source>
</evidence>
<evidence type="ECO:0000313" key="1">
    <source>
        <dbReference type="Proteomes" id="UP000887565"/>
    </source>
</evidence>
<protein>
    <submittedName>
        <fullName evidence="2">Uncharacterized protein</fullName>
    </submittedName>
</protein>